<dbReference type="InterPro" id="IPR036291">
    <property type="entry name" value="NAD(P)-bd_dom_sf"/>
</dbReference>
<dbReference type="SUPFAM" id="SSF51735">
    <property type="entry name" value="NAD(P)-binding Rossmann-fold domains"/>
    <property type="match status" value="1"/>
</dbReference>
<dbReference type="AlphaFoldDB" id="A0A2T8F839"/>
<gene>
    <name evidence="2" type="ORF">DDE18_14335</name>
</gene>
<evidence type="ECO:0000313" key="2">
    <source>
        <dbReference type="EMBL" id="PVG81888.1"/>
    </source>
</evidence>
<dbReference type="Proteomes" id="UP000246018">
    <property type="component" value="Unassembled WGS sequence"/>
</dbReference>
<feature type="domain" description="Gfo/Idh/MocA-like oxidoreductase N-terminal" evidence="1">
    <location>
        <begin position="10"/>
        <end position="108"/>
    </location>
</feature>
<comment type="caution">
    <text evidence="2">The sequence shown here is derived from an EMBL/GenBank/DDBJ whole genome shotgun (WGS) entry which is preliminary data.</text>
</comment>
<dbReference type="PANTHER" id="PTHR43249">
    <property type="entry name" value="UDP-N-ACETYL-2-AMINO-2-DEOXY-D-GLUCURONATE OXIDASE"/>
    <property type="match status" value="1"/>
</dbReference>
<dbReference type="InterPro" id="IPR000683">
    <property type="entry name" value="Gfo/Idh/MocA-like_OxRdtase_N"/>
</dbReference>
<proteinExistence type="predicted"/>
<dbReference type="Gene3D" id="3.40.50.720">
    <property type="entry name" value="NAD(P)-binding Rossmann-like Domain"/>
    <property type="match status" value="1"/>
</dbReference>
<organism evidence="2 3">
    <name type="scientific">Nocardioides gansuensis</name>
    <dbReference type="NCBI Taxonomy" id="2138300"/>
    <lineage>
        <taxon>Bacteria</taxon>
        <taxon>Bacillati</taxon>
        <taxon>Actinomycetota</taxon>
        <taxon>Actinomycetes</taxon>
        <taxon>Propionibacteriales</taxon>
        <taxon>Nocardioidaceae</taxon>
        <taxon>Nocardioides</taxon>
    </lineage>
</organism>
<evidence type="ECO:0000313" key="3">
    <source>
        <dbReference type="Proteomes" id="UP000246018"/>
    </source>
</evidence>
<dbReference type="PANTHER" id="PTHR43249:SF1">
    <property type="entry name" value="D-GLUCOSIDE 3-DEHYDROGENASE"/>
    <property type="match status" value="1"/>
</dbReference>
<reference evidence="2 3" key="1">
    <citation type="submission" date="2018-04" db="EMBL/GenBank/DDBJ databases">
        <title>Genome of Nocardioides gansuensis WSJ-1.</title>
        <authorList>
            <person name="Wu S."/>
            <person name="Wang G."/>
        </authorList>
    </citation>
    <scope>NUCLEOTIDE SEQUENCE [LARGE SCALE GENOMIC DNA]</scope>
    <source>
        <strain evidence="2 3">WSJ-1</strain>
    </source>
</reference>
<keyword evidence="3" id="KW-1185">Reference proteome</keyword>
<evidence type="ECO:0000259" key="1">
    <source>
        <dbReference type="Pfam" id="PF01408"/>
    </source>
</evidence>
<protein>
    <recommendedName>
        <fullName evidence="1">Gfo/Idh/MocA-like oxidoreductase N-terminal domain-containing protein</fullName>
    </recommendedName>
</protein>
<name>A0A2T8F839_9ACTN</name>
<accession>A0A2T8F839</accession>
<dbReference type="Pfam" id="PF01408">
    <property type="entry name" value="GFO_IDH_MocA"/>
    <property type="match status" value="1"/>
</dbReference>
<dbReference type="GO" id="GO:0000166">
    <property type="term" value="F:nucleotide binding"/>
    <property type="evidence" value="ECO:0007669"/>
    <property type="project" value="InterPro"/>
</dbReference>
<dbReference type="EMBL" id="QDGZ01000006">
    <property type="protein sequence ID" value="PVG81888.1"/>
    <property type="molecule type" value="Genomic_DNA"/>
</dbReference>
<dbReference type="InterPro" id="IPR052515">
    <property type="entry name" value="Gfo/Idh/MocA_Oxidoreductase"/>
</dbReference>
<dbReference type="OrthoDB" id="3251785at2"/>
<sequence>METRLSGRQKVLLVGLGTIARTHREVLASDAGIEIVGGVDPSPAQKDVVPLFRDLDEAFAAGIEPDLVVVATPTNTHLEIVSDLLERCDAMILSEKPLVTTASGIRQLEQSHGRDRIASRVRVAHHFAFSPEVEWARTVVQQNPGWGKPSQILCVFNDAYSGLSEQQRASYVSTWVDSGPNQLSVAAAFATGWHVVAHSDEVDRAMTTLDHDGGVTVLSSNWLAADTSKQTAIRFDDAGVEVRIDHTSMTALVLSSGGAVDHLGYTGSAGRKAAHYLGLYRALRDNPADHRLSVDLATTIARLLEAAARKPAEALVSWSSTSQAP</sequence>